<feature type="non-terminal residue" evidence="1">
    <location>
        <position position="65"/>
    </location>
</feature>
<proteinExistence type="predicted"/>
<gene>
    <name evidence="1" type="primary">BnaCnng65500D</name>
    <name evidence="1" type="ORF">GSBRNA2T00092789001</name>
</gene>
<sequence length="65" mass="7673">MENQLLVWNPLLKETTNWIKCDLQVSRSELLIVYVFVKIIQLPYKAMIFPKKGFNPQMTCHSAMM</sequence>
<protein>
    <submittedName>
        <fullName evidence="1">BnaCnng65500D protein</fullName>
    </submittedName>
</protein>
<dbReference type="PaxDb" id="3708-A0A078JW98"/>
<dbReference type="AlphaFoldDB" id="A0A078JW98"/>
<dbReference type="Gramene" id="CDY69817">
    <property type="protein sequence ID" value="CDY69817"/>
    <property type="gene ID" value="GSBRNA2T00092789001"/>
</dbReference>
<dbReference type="Proteomes" id="UP000028999">
    <property type="component" value="Unassembled WGS sequence"/>
</dbReference>
<reference evidence="1 2" key="1">
    <citation type="journal article" date="2014" name="Science">
        <title>Plant genetics. Early allopolyploid evolution in the post-Neolithic Brassica napus oilseed genome.</title>
        <authorList>
            <person name="Chalhoub B."/>
            <person name="Denoeud F."/>
            <person name="Liu S."/>
            <person name="Parkin I.A."/>
            <person name="Tang H."/>
            <person name="Wang X."/>
            <person name="Chiquet J."/>
            <person name="Belcram H."/>
            <person name="Tong C."/>
            <person name="Samans B."/>
            <person name="Correa M."/>
            <person name="Da Silva C."/>
            <person name="Just J."/>
            <person name="Falentin C."/>
            <person name="Koh C.S."/>
            <person name="Le Clainche I."/>
            <person name="Bernard M."/>
            <person name="Bento P."/>
            <person name="Noel B."/>
            <person name="Labadie K."/>
            <person name="Alberti A."/>
            <person name="Charles M."/>
            <person name="Arnaud D."/>
            <person name="Guo H."/>
            <person name="Daviaud C."/>
            <person name="Alamery S."/>
            <person name="Jabbari K."/>
            <person name="Zhao M."/>
            <person name="Edger P.P."/>
            <person name="Chelaifa H."/>
            <person name="Tack D."/>
            <person name="Lassalle G."/>
            <person name="Mestiri I."/>
            <person name="Schnel N."/>
            <person name="Le Paslier M.C."/>
            <person name="Fan G."/>
            <person name="Renault V."/>
            <person name="Bayer P.E."/>
            <person name="Golicz A.A."/>
            <person name="Manoli S."/>
            <person name="Lee T.H."/>
            <person name="Thi V.H."/>
            <person name="Chalabi S."/>
            <person name="Hu Q."/>
            <person name="Fan C."/>
            <person name="Tollenaere R."/>
            <person name="Lu Y."/>
            <person name="Battail C."/>
            <person name="Shen J."/>
            <person name="Sidebottom C.H."/>
            <person name="Wang X."/>
            <person name="Canaguier A."/>
            <person name="Chauveau A."/>
            <person name="Berard A."/>
            <person name="Deniot G."/>
            <person name="Guan M."/>
            <person name="Liu Z."/>
            <person name="Sun F."/>
            <person name="Lim Y.P."/>
            <person name="Lyons E."/>
            <person name="Town C.D."/>
            <person name="Bancroft I."/>
            <person name="Wang X."/>
            <person name="Meng J."/>
            <person name="Ma J."/>
            <person name="Pires J.C."/>
            <person name="King G.J."/>
            <person name="Brunel D."/>
            <person name="Delourme R."/>
            <person name="Renard M."/>
            <person name="Aury J.M."/>
            <person name="Adams K.L."/>
            <person name="Batley J."/>
            <person name="Snowdon R.J."/>
            <person name="Tost J."/>
            <person name="Edwards D."/>
            <person name="Zhou Y."/>
            <person name="Hua W."/>
            <person name="Sharpe A.G."/>
            <person name="Paterson A.H."/>
            <person name="Guan C."/>
            <person name="Wincker P."/>
        </authorList>
    </citation>
    <scope>NUCLEOTIDE SEQUENCE [LARGE SCALE GENOMIC DNA]</scope>
    <source>
        <strain evidence="2">cv. Darmor-bzh</strain>
    </source>
</reference>
<organism evidence="1 2">
    <name type="scientific">Brassica napus</name>
    <name type="common">Rape</name>
    <dbReference type="NCBI Taxonomy" id="3708"/>
    <lineage>
        <taxon>Eukaryota</taxon>
        <taxon>Viridiplantae</taxon>
        <taxon>Streptophyta</taxon>
        <taxon>Embryophyta</taxon>
        <taxon>Tracheophyta</taxon>
        <taxon>Spermatophyta</taxon>
        <taxon>Magnoliopsida</taxon>
        <taxon>eudicotyledons</taxon>
        <taxon>Gunneridae</taxon>
        <taxon>Pentapetalae</taxon>
        <taxon>rosids</taxon>
        <taxon>malvids</taxon>
        <taxon>Brassicales</taxon>
        <taxon>Brassicaceae</taxon>
        <taxon>Brassiceae</taxon>
        <taxon>Brassica</taxon>
    </lineage>
</organism>
<name>A0A078JW98_BRANA</name>
<evidence type="ECO:0000313" key="1">
    <source>
        <dbReference type="EMBL" id="CDY69817.1"/>
    </source>
</evidence>
<evidence type="ECO:0000313" key="2">
    <source>
        <dbReference type="Proteomes" id="UP000028999"/>
    </source>
</evidence>
<dbReference type="EMBL" id="LK040423">
    <property type="protein sequence ID" value="CDY69817.1"/>
    <property type="molecule type" value="Genomic_DNA"/>
</dbReference>
<accession>A0A078JW98</accession>
<keyword evidence="2" id="KW-1185">Reference proteome</keyword>